<comment type="caution">
    <text evidence="1">The sequence shown here is derived from an EMBL/GenBank/DDBJ whole genome shotgun (WGS) entry which is preliminary data.</text>
</comment>
<name>A0A831ETR6_ERWAM</name>
<gene>
    <name evidence="1" type="ORF">BN437_3148</name>
</gene>
<protein>
    <submittedName>
        <fullName evidence="1">Uncharacterized protein</fullName>
    </submittedName>
</protein>
<dbReference type="AlphaFoldDB" id="A0A831ETR6"/>
<evidence type="ECO:0000313" key="1">
    <source>
        <dbReference type="EMBL" id="CCO95055.1"/>
    </source>
</evidence>
<evidence type="ECO:0000313" key="2">
    <source>
        <dbReference type="Proteomes" id="UP000013111"/>
    </source>
</evidence>
<reference evidence="1 2" key="2">
    <citation type="submission" date="2013-04" db="EMBL/GenBank/DDBJ databases">
        <title>Comparative genomics of 12 strains of Erwinia amylovora identifies a pan-genome with a large conserved core and provides insights into host specificity.</title>
        <authorList>
            <person name="Mann R.A."/>
            <person name="Smits T.H.M."/>
            <person name="Buehlmann A."/>
            <person name="Blom J."/>
            <person name="Goesmann A."/>
            <person name="Frey J.E."/>
            <person name="Plummer K.M."/>
            <person name="Beer S.V."/>
            <person name="Luck J."/>
            <person name="Duffy B."/>
            <person name="Rodoni B."/>
        </authorList>
    </citation>
    <scope>NUCLEOTIDE SEQUENCE [LARGE SCALE GENOMIC DNA]</scope>
    <source>
        <strain evidence="2">CFBP 1232</strain>
    </source>
</reference>
<reference evidence="1 2" key="1">
    <citation type="submission" date="2012-11" db="EMBL/GenBank/DDBJ databases">
        <authorList>
            <person name="Linke B."/>
        </authorList>
    </citation>
    <scope>NUCLEOTIDE SEQUENCE [LARGE SCALE GENOMIC DNA]</scope>
    <source>
        <strain evidence="2">CFBP 1232</strain>
    </source>
</reference>
<organism evidence="1 2">
    <name type="scientific">Erwinia amylovora NBRC 12687 = CFBP 1232</name>
    <dbReference type="NCBI Taxonomy" id="1219359"/>
    <lineage>
        <taxon>Bacteria</taxon>
        <taxon>Pseudomonadati</taxon>
        <taxon>Pseudomonadota</taxon>
        <taxon>Gammaproteobacteria</taxon>
        <taxon>Enterobacterales</taxon>
        <taxon>Erwiniaceae</taxon>
        <taxon>Erwinia</taxon>
    </lineage>
</organism>
<dbReference type="EMBL" id="CAPB01000037">
    <property type="protein sequence ID" value="CCO95055.1"/>
    <property type="molecule type" value="Genomic_DNA"/>
</dbReference>
<sequence length="65" mass="7496">MGLYWNLPREVKRNSVERSYFGEMTFMMPGCPVSHDRLRWCWCKQNPARHAAGPFGHAGADLCQP</sequence>
<dbReference type="Proteomes" id="UP000013111">
    <property type="component" value="Unassembled WGS sequence"/>
</dbReference>
<proteinExistence type="predicted"/>
<accession>A0A831ETR6</accession>